<protein>
    <submittedName>
        <fullName evidence="4">DUF4232 domain-containing protein</fullName>
    </submittedName>
</protein>
<proteinExistence type="predicted"/>
<evidence type="ECO:0000256" key="1">
    <source>
        <dbReference type="SAM" id="MobiDB-lite"/>
    </source>
</evidence>
<reference evidence="4 5" key="1">
    <citation type="submission" date="2020-03" db="EMBL/GenBank/DDBJ databases">
        <title>WGS of the type strain of Planosporangium spp.</title>
        <authorList>
            <person name="Thawai C."/>
        </authorList>
    </citation>
    <scope>NUCLEOTIDE SEQUENCE [LARGE SCALE GENOMIC DNA]</scope>
    <source>
        <strain evidence="4 5">TBRC 5610</strain>
    </source>
</reference>
<feature type="domain" description="DUF4232" evidence="3">
    <location>
        <begin position="92"/>
        <end position="220"/>
    </location>
</feature>
<evidence type="ECO:0000313" key="4">
    <source>
        <dbReference type="EMBL" id="NJC71310.1"/>
    </source>
</evidence>
<dbReference type="Pfam" id="PF14016">
    <property type="entry name" value="DUF4232"/>
    <property type="match status" value="1"/>
</dbReference>
<accession>A0ABX0XZ07</accession>
<gene>
    <name evidence="4" type="ORF">HC031_16540</name>
</gene>
<feature type="compositionally biased region" description="Low complexity" evidence="1">
    <location>
        <begin position="46"/>
        <end position="65"/>
    </location>
</feature>
<feature type="chain" id="PRO_5047386338" evidence="2">
    <location>
        <begin position="33"/>
        <end position="237"/>
    </location>
</feature>
<keyword evidence="2" id="KW-0732">Signal</keyword>
<comment type="caution">
    <text evidence="4">The sequence shown here is derived from an EMBL/GenBank/DDBJ whole genome shotgun (WGS) entry which is preliminary data.</text>
</comment>
<keyword evidence="5" id="KW-1185">Reference proteome</keyword>
<dbReference type="RefSeq" id="WP_167926208.1">
    <property type="nucleotide sequence ID" value="NZ_JAATVY010000010.1"/>
</dbReference>
<sequence length="237" mass="23022">MPARRFPSRPSPTGTRLGLRLMALTAPAVLIAAGVSACSGSAAGSGSSSAPGATASATTGADVAAGGSGTAAKVGAPAQSSGTNGSAQTAVCALADVKPTVIAQPQRTAGATRMAIVELTNVSSRSCRLEGWASVALLNAAGGVVVVPSSNVAQPGAPVPVDLPSGSSASAGIKWTVCDKASAECPTGNTLMIGVPKSSGAKDAELTDFPAAERSDITIKQLEIGSLQPSAQGVVAW</sequence>
<dbReference type="EMBL" id="JAATVY010000010">
    <property type="protein sequence ID" value="NJC71310.1"/>
    <property type="molecule type" value="Genomic_DNA"/>
</dbReference>
<feature type="signal peptide" evidence="2">
    <location>
        <begin position="1"/>
        <end position="32"/>
    </location>
</feature>
<evidence type="ECO:0000313" key="5">
    <source>
        <dbReference type="Proteomes" id="UP000722989"/>
    </source>
</evidence>
<organism evidence="4 5">
    <name type="scientific">Planosporangium thailandense</name>
    <dbReference type="NCBI Taxonomy" id="765197"/>
    <lineage>
        <taxon>Bacteria</taxon>
        <taxon>Bacillati</taxon>
        <taxon>Actinomycetota</taxon>
        <taxon>Actinomycetes</taxon>
        <taxon>Micromonosporales</taxon>
        <taxon>Micromonosporaceae</taxon>
        <taxon>Planosporangium</taxon>
    </lineage>
</organism>
<dbReference type="InterPro" id="IPR025326">
    <property type="entry name" value="DUF4232"/>
</dbReference>
<evidence type="ECO:0000259" key="3">
    <source>
        <dbReference type="Pfam" id="PF14016"/>
    </source>
</evidence>
<evidence type="ECO:0000256" key="2">
    <source>
        <dbReference type="SAM" id="SignalP"/>
    </source>
</evidence>
<name>A0ABX0XZ07_9ACTN</name>
<dbReference type="Proteomes" id="UP000722989">
    <property type="component" value="Unassembled WGS sequence"/>
</dbReference>
<feature type="region of interest" description="Disordered" evidence="1">
    <location>
        <begin position="46"/>
        <end position="83"/>
    </location>
</feature>